<sequence length="73" mass="7820">MTPLSLPRVPSPEVATMKRPSRIPTPALAAFVLTVLLALAASVTTLLRHQSVQVADSQVHKAIEQLLPAELLD</sequence>
<name>A0A317RFR0_9BURK</name>
<accession>A0A317RFR0</accession>
<dbReference type="AlphaFoldDB" id="A0A317RFR0"/>
<evidence type="ECO:0000313" key="1">
    <source>
        <dbReference type="EMBL" id="PWW46478.1"/>
    </source>
</evidence>
<keyword evidence="2" id="KW-1185">Reference proteome</keyword>
<dbReference type="Proteomes" id="UP000246483">
    <property type="component" value="Unassembled WGS sequence"/>
</dbReference>
<organism evidence="1 2">
    <name type="scientific">Melaminivora alkalimesophila</name>
    <dbReference type="NCBI Taxonomy" id="1165852"/>
    <lineage>
        <taxon>Bacteria</taxon>
        <taxon>Pseudomonadati</taxon>
        <taxon>Pseudomonadota</taxon>
        <taxon>Betaproteobacteria</taxon>
        <taxon>Burkholderiales</taxon>
        <taxon>Comamonadaceae</taxon>
        <taxon>Melaminivora</taxon>
    </lineage>
</organism>
<dbReference type="EMBL" id="QGUB01000004">
    <property type="protein sequence ID" value="PWW46478.1"/>
    <property type="molecule type" value="Genomic_DNA"/>
</dbReference>
<reference evidence="1 2" key="1">
    <citation type="submission" date="2018-05" db="EMBL/GenBank/DDBJ databases">
        <title>Genomic Encyclopedia of Type Strains, Phase IV (KMG-IV): sequencing the most valuable type-strain genomes for metagenomic binning, comparative biology and taxonomic classification.</title>
        <authorList>
            <person name="Goeker M."/>
        </authorList>
    </citation>
    <scope>NUCLEOTIDE SEQUENCE [LARGE SCALE GENOMIC DNA]</scope>
    <source>
        <strain evidence="1 2">DSM 26006</strain>
    </source>
</reference>
<proteinExistence type="predicted"/>
<evidence type="ECO:0000313" key="2">
    <source>
        <dbReference type="Proteomes" id="UP000246483"/>
    </source>
</evidence>
<protein>
    <submittedName>
        <fullName evidence="1">Uncharacterized protein</fullName>
    </submittedName>
</protein>
<gene>
    <name evidence="1" type="ORF">DFR36_104265</name>
</gene>
<comment type="caution">
    <text evidence="1">The sequence shown here is derived from an EMBL/GenBank/DDBJ whole genome shotgun (WGS) entry which is preliminary data.</text>
</comment>